<sequence length="43" mass="4895">MSNLFNEAAIPGQTGLRRVMKRLRHQSLHSIIRGDGQENLDYA</sequence>
<proteinExistence type="predicted"/>
<protein>
    <submittedName>
        <fullName evidence="1">Uncharacterized protein</fullName>
    </submittedName>
</protein>
<reference evidence="1 2" key="1">
    <citation type="submission" date="2017-08" db="EMBL/GenBank/DDBJ databases">
        <authorList>
            <person name="de Groot N.N."/>
        </authorList>
    </citation>
    <scope>NUCLEOTIDE SEQUENCE [LARGE SCALE GENOMIC DNA]</scope>
    <source>
        <strain evidence="1 2">JC85</strain>
    </source>
</reference>
<dbReference type="EMBL" id="OBQD01000010">
    <property type="protein sequence ID" value="SOC42851.1"/>
    <property type="molecule type" value="Genomic_DNA"/>
</dbReference>
<organism evidence="1 2">
    <name type="scientific">Rhizobium subbaraonis</name>
    <dbReference type="NCBI Taxonomy" id="908946"/>
    <lineage>
        <taxon>Bacteria</taxon>
        <taxon>Pseudomonadati</taxon>
        <taxon>Pseudomonadota</taxon>
        <taxon>Alphaproteobacteria</taxon>
        <taxon>Hyphomicrobiales</taxon>
        <taxon>Rhizobiaceae</taxon>
        <taxon>Rhizobium/Agrobacterium group</taxon>
        <taxon>Rhizobium</taxon>
    </lineage>
</organism>
<dbReference type="AlphaFoldDB" id="A0A285URJ1"/>
<evidence type="ECO:0000313" key="1">
    <source>
        <dbReference type="EMBL" id="SOC42851.1"/>
    </source>
</evidence>
<keyword evidence="2" id="KW-1185">Reference proteome</keyword>
<gene>
    <name evidence="1" type="ORF">SAMN05892877_110179</name>
</gene>
<name>A0A285URJ1_9HYPH</name>
<evidence type="ECO:0000313" key="2">
    <source>
        <dbReference type="Proteomes" id="UP000219167"/>
    </source>
</evidence>
<dbReference type="Proteomes" id="UP000219167">
    <property type="component" value="Unassembled WGS sequence"/>
</dbReference>
<accession>A0A285URJ1</accession>